<sequence length="180" mass="20587">MPTIHTLGPVTTDSYQAAEHLQDEDPAYQGLAIETHPDFESVYQNLAAYAGDYFLVPTAYQNKDGNNWTNNHYRYLDRLQIATVFHLPTLPMLLTENKSVTNGKAILHAATKELIQQFMKVTDQDLQVDYVPSKPLAQTAFEAGDYQYAIFSKQSFVPHGDLKIIKEYHPEMVWCLYQIK</sequence>
<protein>
    <recommendedName>
        <fullName evidence="3">Prephenate dehydratase</fullName>
    </recommendedName>
</protein>
<proteinExistence type="predicted"/>
<dbReference type="STRING" id="157463.GCA_001047075_00445"/>
<dbReference type="OrthoDB" id="2988039at2"/>
<evidence type="ECO:0000313" key="1">
    <source>
        <dbReference type="EMBL" id="GAO99522.1"/>
    </source>
</evidence>
<evidence type="ECO:0000313" key="2">
    <source>
        <dbReference type="Proteomes" id="UP000253891"/>
    </source>
</evidence>
<dbReference type="Proteomes" id="UP000253891">
    <property type="component" value="Unassembled WGS sequence"/>
</dbReference>
<gene>
    <name evidence="1" type="ORF">FFIC_230060</name>
</gene>
<reference evidence="1 2" key="1">
    <citation type="journal article" date="2015" name="BMC Genomics">
        <title>Comparative genomics of Fructobacillus spp. and Leuconostoc spp. reveals niche-specific evolution of Fructobacillus spp.</title>
        <authorList>
            <person name="Endo A."/>
            <person name="Tanizawa Y."/>
            <person name="Tanaka N."/>
            <person name="Maeno S."/>
            <person name="Kumar H."/>
            <person name="Shiwa Y."/>
            <person name="Okada S."/>
            <person name="Yoshikawa H."/>
            <person name="Dicks L."/>
            <person name="Nakagawa J."/>
            <person name="Arita M."/>
        </authorList>
    </citation>
    <scope>NUCLEOTIDE SEQUENCE [LARGE SCALE GENOMIC DNA]</scope>
    <source>
        <strain evidence="1 2">JCM 12225</strain>
    </source>
</reference>
<evidence type="ECO:0008006" key="3">
    <source>
        <dbReference type="Google" id="ProtNLM"/>
    </source>
</evidence>
<dbReference type="RefSeq" id="WP_061992930.1">
    <property type="nucleotide sequence ID" value="NZ_DF968000.1"/>
</dbReference>
<organism evidence="1 2">
    <name type="scientific">Fructobacillus ficulneus</name>
    <dbReference type="NCBI Taxonomy" id="157463"/>
    <lineage>
        <taxon>Bacteria</taxon>
        <taxon>Bacillati</taxon>
        <taxon>Bacillota</taxon>
        <taxon>Bacilli</taxon>
        <taxon>Lactobacillales</taxon>
        <taxon>Lactobacillaceae</taxon>
        <taxon>Fructobacillus</taxon>
    </lineage>
</organism>
<keyword evidence="2" id="KW-1185">Reference proteome</keyword>
<dbReference type="AlphaFoldDB" id="A0A0K8MGE1"/>
<accession>A0A0K8MGE1</accession>
<name>A0A0K8MGE1_9LACO</name>
<dbReference type="EMBL" id="DF968000">
    <property type="protein sequence ID" value="GAO99522.1"/>
    <property type="molecule type" value="Genomic_DNA"/>
</dbReference>